<dbReference type="Gene3D" id="1.10.287.110">
    <property type="entry name" value="DnaJ domain"/>
    <property type="match status" value="1"/>
</dbReference>
<dbReference type="SMART" id="SM00271">
    <property type="entry name" value="DnaJ"/>
    <property type="match status" value="1"/>
</dbReference>
<dbReference type="AlphaFoldDB" id="A0A5N0V164"/>
<reference evidence="3" key="1">
    <citation type="submission" date="2019-09" db="EMBL/GenBank/DDBJ databases">
        <authorList>
            <person name="Teo W.F.A."/>
            <person name="Duangmal K."/>
        </authorList>
    </citation>
    <scope>NUCLEOTIDE SEQUENCE [LARGE SCALE GENOMIC DNA]</scope>
    <source>
        <strain evidence="3">K81G1</strain>
    </source>
</reference>
<accession>A0A5N0V164</accession>
<evidence type="ECO:0000313" key="4">
    <source>
        <dbReference type="Proteomes" id="UP000319769"/>
    </source>
</evidence>
<dbReference type="OrthoDB" id="166297at2"/>
<gene>
    <name evidence="3" type="ORF">FPZ12_024200</name>
</gene>
<feature type="compositionally biased region" description="Pro residues" evidence="1">
    <location>
        <begin position="60"/>
        <end position="80"/>
    </location>
</feature>
<feature type="region of interest" description="Disordered" evidence="1">
    <location>
        <begin position="119"/>
        <end position="193"/>
    </location>
</feature>
<dbReference type="InterPro" id="IPR036869">
    <property type="entry name" value="J_dom_sf"/>
</dbReference>
<evidence type="ECO:0000259" key="2">
    <source>
        <dbReference type="PROSITE" id="PS50076"/>
    </source>
</evidence>
<name>A0A5N0V164_9PSEU</name>
<dbReference type="Pfam" id="PF00226">
    <property type="entry name" value="DnaJ"/>
    <property type="match status" value="1"/>
</dbReference>
<protein>
    <submittedName>
        <fullName evidence="3">J domain-containing protein</fullName>
    </submittedName>
</protein>
<organism evidence="3 4">
    <name type="scientific">Amycolatopsis acidicola</name>
    <dbReference type="NCBI Taxonomy" id="2596893"/>
    <lineage>
        <taxon>Bacteria</taxon>
        <taxon>Bacillati</taxon>
        <taxon>Actinomycetota</taxon>
        <taxon>Actinomycetes</taxon>
        <taxon>Pseudonocardiales</taxon>
        <taxon>Pseudonocardiaceae</taxon>
        <taxon>Amycolatopsis</taxon>
    </lineage>
</organism>
<dbReference type="PROSITE" id="PS50076">
    <property type="entry name" value="DNAJ_2"/>
    <property type="match status" value="1"/>
</dbReference>
<evidence type="ECO:0000313" key="3">
    <source>
        <dbReference type="EMBL" id="KAA9157747.1"/>
    </source>
</evidence>
<comment type="caution">
    <text evidence="3">The sequence shown here is derived from an EMBL/GenBank/DDBJ whole genome shotgun (WGS) entry which is preliminary data.</text>
</comment>
<sequence length="193" mass="21346">MSTQPPDPYAVLGIEPGASAAEITAAYRRAVRACHPDAPHPDRDRFAIVLAEYRQLRGPPRGPRPSPSPPTLTPQPVPPEPNHREPELVPPIWAGCALLVWIDRPHGPGIKTRLVPRSHSTTITVQGPQWTPGTCAPDRGRRKWSPKRAGWRPWSARQRRTAGTFRARWVGNRPPRRAGRSRPPGTSDTAPAR</sequence>
<dbReference type="Proteomes" id="UP000319769">
    <property type="component" value="Unassembled WGS sequence"/>
</dbReference>
<dbReference type="EMBL" id="VMNW02000039">
    <property type="protein sequence ID" value="KAA9157747.1"/>
    <property type="molecule type" value="Genomic_DNA"/>
</dbReference>
<feature type="compositionally biased region" description="Basic residues" evidence="1">
    <location>
        <begin position="140"/>
        <end position="150"/>
    </location>
</feature>
<dbReference type="InterPro" id="IPR001623">
    <property type="entry name" value="DnaJ_domain"/>
</dbReference>
<evidence type="ECO:0000256" key="1">
    <source>
        <dbReference type="SAM" id="MobiDB-lite"/>
    </source>
</evidence>
<dbReference type="CDD" id="cd06257">
    <property type="entry name" value="DnaJ"/>
    <property type="match status" value="1"/>
</dbReference>
<feature type="domain" description="J" evidence="2">
    <location>
        <begin position="7"/>
        <end position="61"/>
    </location>
</feature>
<proteinExistence type="predicted"/>
<feature type="region of interest" description="Disordered" evidence="1">
    <location>
        <begin position="56"/>
        <end position="88"/>
    </location>
</feature>
<feature type="compositionally biased region" description="Polar residues" evidence="1">
    <location>
        <begin position="119"/>
        <end position="132"/>
    </location>
</feature>
<dbReference type="SUPFAM" id="SSF46565">
    <property type="entry name" value="Chaperone J-domain"/>
    <property type="match status" value="1"/>
</dbReference>
<keyword evidence="4" id="KW-1185">Reference proteome</keyword>